<evidence type="ECO:0000256" key="6">
    <source>
        <dbReference type="ARBA" id="ARBA00023136"/>
    </source>
</evidence>
<organism evidence="10 11">
    <name type="scientific">Mycolicibacillus parakoreensis</name>
    <dbReference type="NCBI Taxonomy" id="1069221"/>
    <lineage>
        <taxon>Bacteria</taxon>
        <taxon>Bacillati</taxon>
        <taxon>Actinomycetota</taxon>
        <taxon>Actinomycetes</taxon>
        <taxon>Mycobacteriales</taxon>
        <taxon>Mycobacteriaceae</taxon>
        <taxon>Mycolicibacillus</taxon>
    </lineage>
</organism>
<evidence type="ECO:0000256" key="7">
    <source>
        <dbReference type="SAM" id="MobiDB-lite"/>
    </source>
</evidence>
<evidence type="ECO:0000313" key="10">
    <source>
        <dbReference type="EMBL" id="ULN53748.1"/>
    </source>
</evidence>
<dbReference type="InterPro" id="IPR050051">
    <property type="entry name" value="EccE_dom"/>
</dbReference>
<sequence length="378" mass="41195">MKAQRRLGLAVGWLPLTVVFLIDVAIMVLVSNWPGTWRPDIAWWVGIGVAAVLALMVLLAVRGVSLSTLVGRWVRNFFTKVEPKLAAGRTAAIDHHRRYGHATVGVREYRGGLVAVVAVATPVEAAAGRHSRPDSADAADLPVQVIADGLQQFDVHLDEIDILTVATTDADTTAVRPGAWLVLRMNPQSNVGAIAVRDSVASTVAAAAERIADDLGRRRFDAWPLTADEIGELDTLVLAGLQPADSRVRLRFIKQRRDAKTVSYVTSFWVSPKDIDVETFDQLAESDTDATVVTVRLRQRHGEVQVSAWVRQHSADRLAKKAWKGLNRLTGQQLRAVSASLPVPSRTLTLPSRALGRDEDLSVPLHQRETPSPVEAGQ</sequence>
<dbReference type="NCBIfam" id="TIGR03923">
    <property type="entry name" value="T7SS_EccE"/>
    <property type="match status" value="1"/>
</dbReference>
<reference evidence="10" key="1">
    <citation type="submission" date="2022-08" db="EMBL/GenBank/DDBJ databases">
        <title>Complete genome sequence of 14 non-tuberculosis mycobacteria type-strains.</title>
        <authorList>
            <person name="Igarashi Y."/>
            <person name="Osugi A."/>
            <person name="Mitarai S."/>
        </authorList>
    </citation>
    <scope>NUCLEOTIDE SEQUENCE</scope>
    <source>
        <strain evidence="10">DSM 45575</strain>
    </source>
</reference>
<name>A0ABY3U198_9MYCO</name>
<dbReference type="Pfam" id="PF11203">
    <property type="entry name" value="EccE"/>
    <property type="match status" value="1"/>
</dbReference>
<dbReference type="RefSeq" id="WP_240171995.1">
    <property type="nucleotide sequence ID" value="NZ_CP092365.1"/>
</dbReference>
<proteinExistence type="inferred from homology"/>
<keyword evidence="6 8" id="KW-0472">Membrane</keyword>
<dbReference type="EMBL" id="CP092365">
    <property type="protein sequence ID" value="ULN53748.1"/>
    <property type="molecule type" value="Genomic_DNA"/>
</dbReference>
<evidence type="ECO:0000256" key="1">
    <source>
        <dbReference type="ARBA" id="ARBA00004236"/>
    </source>
</evidence>
<feature type="domain" description="Type VII secretion system protein EccE" evidence="9">
    <location>
        <begin position="179"/>
        <end position="258"/>
    </location>
</feature>
<comment type="subcellular location">
    <subcellularLocation>
        <location evidence="1">Cell membrane</location>
    </subcellularLocation>
</comment>
<keyword evidence="5 8" id="KW-1133">Transmembrane helix</keyword>
<accession>A0ABY3U198</accession>
<keyword evidence="11" id="KW-1185">Reference proteome</keyword>
<evidence type="ECO:0000313" key="11">
    <source>
        <dbReference type="Proteomes" id="UP001055200"/>
    </source>
</evidence>
<evidence type="ECO:0000256" key="3">
    <source>
        <dbReference type="ARBA" id="ARBA00022475"/>
    </source>
</evidence>
<evidence type="ECO:0000256" key="8">
    <source>
        <dbReference type="SAM" id="Phobius"/>
    </source>
</evidence>
<evidence type="ECO:0000256" key="2">
    <source>
        <dbReference type="ARBA" id="ARBA00007759"/>
    </source>
</evidence>
<evidence type="ECO:0000256" key="5">
    <source>
        <dbReference type="ARBA" id="ARBA00022989"/>
    </source>
</evidence>
<protein>
    <submittedName>
        <fullName evidence="10">Type VII secretion protein EccE</fullName>
    </submittedName>
</protein>
<feature type="transmembrane region" description="Helical" evidence="8">
    <location>
        <begin position="7"/>
        <end position="29"/>
    </location>
</feature>
<dbReference type="Proteomes" id="UP001055200">
    <property type="component" value="Chromosome"/>
</dbReference>
<gene>
    <name evidence="10" type="primary">eccE</name>
    <name evidence="10" type="ORF">MIU77_05435</name>
</gene>
<keyword evidence="3" id="KW-1003">Cell membrane</keyword>
<comment type="similarity">
    <text evidence="2">Belongs to the EccE family.</text>
</comment>
<feature type="transmembrane region" description="Helical" evidence="8">
    <location>
        <begin position="41"/>
        <end position="61"/>
    </location>
</feature>
<evidence type="ECO:0000259" key="9">
    <source>
        <dbReference type="Pfam" id="PF11203"/>
    </source>
</evidence>
<evidence type="ECO:0000256" key="4">
    <source>
        <dbReference type="ARBA" id="ARBA00022692"/>
    </source>
</evidence>
<dbReference type="InterPro" id="IPR021368">
    <property type="entry name" value="T7SS_EccE"/>
</dbReference>
<keyword evidence="4 8" id="KW-0812">Transmembrane</keyword>
<feature type="region of interest" description="Disordered" evidence="7">
    <location>
        <begin position="359"/>
        <end position="378"/>
    </location>
</feature>